<name>A0AAE0S330_9BIVA</name>
<proteinExistence type="predicted"/>
<reference evidence="1" key="3">
    <citation type="submission" date="2023-05" db="EMBL/GenBank/DDBJ databases">
        <authorList>
            <person name="Smith C.H."/>
        </authorList>
    </citation>
    <scope>NUCLEOTIDE SEQUENCE</scope>
    <source>
        <strain evidence="1">CHS0354</strain>
        <tissue evidence="1">Mantle</tissue>
    </source>
</reference>
<protein>
    <submittedName>
        <fullName evidence="1">Uncharacterized protein</fullName>
    </submittedName>
</protein>
<gene>
    <name evidence="1" type="ORF">CHS0354_004234</name>
</gene>
<comment type="caution">
    <text evidence="1">The sequence shown here is derived from an EMBL/GenBank/DDBJ whole genome shotgun (WGS) entry which is preliminary data.</text>
</comment>
<reference evidence="1" key="1">
    <citation type="journal article" date="2021" name="Genome Biol. Evol.">
        <title>A High-Quality Reference Genome for a Parasitic Bivalve with Doubly Uniparental Inheritance (Bivalvia: Unionida).</title>
        <authorList>
            <person name="Smith C.H."/>
        </authorList>
    </citation>
    <scope>NUCLEOTIDE SEQUENCE</scope>
    <source>
        <strain evidence="1">CHS0354</strain>
    </source>
</reference>
<dbReference type="EMBL" id="JAEAOA010000320">
    <property type="protein sequence ID" value="KAK3584035.1"/>
    <property type="molecule type" value="Genomic_DNA"/>
</dbReference>
<sequence length="50" mass="5577">VYQCCIGMPTISTETIWINPSKRLRPPLTANTWPPNSQFLSHATMSLLCG</sequence>
<feature type="non-terminal residue" evidence="1">
    <location>
        <position position="1"/>
    </location>
</feature>
<keyword evidence="2" id="KW-1185">Reference proteome</keyword>
<evidence type="ECO:0000313" key="2">
    <source>
        <dbReference type="Proteomes" id="UP001195483"/>
    </source>
</evidence>
<dbReference type="AlphaFoldDB" id="A0AAE0S330"/>
<reference evidence="1" key="2">
    <citation type="journal article" date="2021" name="Genome Biol. Evol.">
        <title>Developing a high-quality reference genome for a parasitic bivalve with doubly uniparental inheritance (Bivalvia: Unionida).</title>
        <authorList>
            <person name="Smith C.H."/>
        </authorList>
    </citation>
    <scope>NUCLEOTIDE SEQUENCE</scope>
    <source>
        <strain evidence="1">CHS0354</strain>
        <tissue evidence="1">Mantle</tissue>
    </source>
</reference>
<dbReference type="Proteomes" id="UP001195483">
    <property type="component" value="Unassembled WGS sequence"/>
</dbReference>
<organism evidence="1 2">
    <name type="scientific">Potamilus streckersoni</name>
    <dbReference type="NCBI Taxonomy" id="2493646"/>
    <lineage>
        <taxon>Eukaryota</taxon>
        <taxon>Metazoa</taxon>
        <taxon>Spiralia</taxon>
        <taxon>Lophotrochozoa</taxon>
        <taxon>Mollusca</taxon>
        <taxon>Bivalvia</taxon>
        <taxon>Autobranchia</taxon>
        <taxon>Heteroconchia</taxon>
        <taxon>Palaeoheterodonta</taxon>
        <taxon>Unionida</taxon>
        <taxon>Unionoidea</taxon>
        <taxon>Unionidae</taxon>
        <taxon>Ambleminae</taxon>
        <taxon>Lampsilini</taxon>
        <taxon>Potamilus</taxon>
    </lineage>
</organism>
<accession>A0AAE0S330</accession>
<evidence type="ECO:0000313" key="1">
    <source>
        <dbReference type="EMBL" id="KAK3584035.1"/>
    </source>
</evidence>